<dbReference type="Proteomes" id="UP000070589">
    <property type="component" value="Unassembled WGS sequence"/>
</dbReference>
<keyword evidence="4" id="KW-1185">Reference proteome</keyword>
<gene>
    <name evidence="3" type="ORF">AKJ62_00155</name>
</gene>
<keyword evidence="2" id="KW-0175">Coiled coil</keyword>
<name>A0A133U968_9EURY</name>
<comment type="caution">
    <text evidence="3">The sequence shown here is derived from an EMBL/GenBank/DDBJ whole genome shotgun (WGS) entry which is preliminary data.</text>
</comment>
<comment type="similarity">
    <text evidence="1">Belongs to the GTP cyclohydrolase I type 2/NIF3 family.</text>
</comment>
<evidence type="ECO:0000256" key="2">
    <source>
        <dbReference type="SAM" id="Coils"/>
    </source>
</evidence>
<dbReference type="InterPro" id="IPR002678">
    <property type="entry name" value="DUF34/NIF3"/>
</dbReference>
<dbReference type="SUPFAM" id="SSF102705">
    <property type="entry name" value="NIF3 (NGG1p interacting factor 3)-like"/>
    <property type="match status" value="1"/>
</dbReference>
<dbReference type="InterPro" id="IPR036069">
    <property type="entry name" value="DUF34/NIF3_sf"/>
</dbReference>
<dbReference type="Gene3D" id="3.40.1390.30">
    <property type="entry name" value="NIF3 (NGG1p interacting factor 3)-like"/>
    <property type="match status" value="2"/>
</dbReference>
<evidence type="ECO:0008006" key="5">
    <source>
        <dbReference type="Google" id="ProtNLM"/>
    </source>
</evidence>
<proteinExistence type="inferred from homology"/>
<organism evidence="3 4">
    <name type="scientific">candidate division MSBL1 archaeon SCGC-AAA259D14</name>
    <dbReference type="NCBI Taxonomy" id="1698261"/>
    <lineage>
        <taxon>Archaea</taxon>
        <taxon>Methanobacteriati</taxon>
        <taxon>Methanobacteriota</taxon>
        <taxon>candidate division MSBL1</taxon>
    </lineage>
</organism>
<dbReference type="Pfam" id="PF01784">
    <property type="entry name" value="DUF34_NIF3"/>
    <property type="match status" value="1"/>
</dbReference>
<feature type="coiled-coil region" evidence="2">
    <location>
        <begin position="23"/>
        <end position="50"/>
    </location>
</feature>
<accession>A0A133U968</accession>
<protein>
    <recommendedName>
        <fullName evidence="5">NGG1p interacting factor NIF3</fullName>
    </recommendedName>
</protein>
<reference evidence="3 4" key="1">
    <citation type="journal article" date="2016" name="Sci. Rep.">
        <title>Metabolic traits of an uncultured archaeal lineage -MSBL1- from brine pools of the Red Sea.</title>
        <authorList>
            <person name="Mwirichia R."/>
            <person name="Alam I."/>
            <person name="Rashid M."/>
            <person name="Vinu M."/>
            <person name="Ba-Alawi W."/>
            <person name="Anthony Kamau A."/>
            <person name="Kamanda Ngugi D."/>
            <person name="Goker M."/>
            <person name="Klenk H.P."/>
            <person name="Bajic V."/>
            <person name="Stingl U."/>
        </authorList>
    </citation>
    <scope>NUCLEOTIDE SEQUENCE [LARGE SCALE GENOMIC DNA]</scope>
    <source>
        <strain evidence="3">SCGC-AAA259D14</strain>
    </source>
</reference>
<sequence>MVKLKELHGFAVQEGIKEDPRSEEQIEKELDRRKEEYEKLEGVKKELYDEGRLENPFDDSKVIYGGDQEVEKIALGIDMEVQELLLIDRLNEKGKDIDGVITHHPEGRAMANLYNVMGIQVDVLSEGGIPVSQAEALVKPRADEVKKSIHPANHPRVPRTAEILDIPLMSLHTVTDNHAYSYIKEHLSEEEPDTLENLIETMLEIPEYRWSLRYGMEPQIHSGKDENRVGEIGVFGFTGGTDLGDEVIEKMVNSGIDTLVAMHATKDQIEKAEEENINIITAGHMPSDSLGINLLLDKVKERFDLEFLAMSGFKRVKRE</sequence>
<dbReference type="AlphaFoldDB" id="A0A133U968"/>
<evidence type="ECO:0000313" key="4">
    <source>
        <dbReference type="Proteomes" id="UP000070589"/>
    </source>
</evidence>
<evidence type="ECO:0000313" key="3">
    <source>
        <dbReference type="EMBL" id="KXA90728.1"/>
    </source>
</evidence>
<dbReference type="EMBL" id="LHXL01000001">
    <property type="protein sequence ID" value="KXA90728.1"/>
    <property type="molecule type" value="Genomic_DNA"/>
</dbReference>
<evidence type="ECO:0000256" key="1">
    <source>
        <dbReference type="ARBA" id="ARBA00006964"/>
    </source>
</evidence>